<dbReference type="EMBL" id="BARV01036424">
    <property type="protein sequence ID" value="GAI53791.1"/>
    <property type="molecule type" value="Genomic_DNA"/>
</dbReference>
<feature type="non-terminal residue" evidence="1">
    <location>
        <position position="154"/>
    </location>
</feature>
<evidence type="ECO:0000313" key="1">
    <source>
        <dbReference type="EMBL" id="GAI53791.1"/>
    </source>
</evidence>
<proteinExistence type="predicted"/>
<protein>
    <submittedName>
        <fullName evidence="1">Uncharacterized protein</fullName>
    </submittedName>
</protein>
<name>X1QG41_9ZZZZ</name>
<dbReference type="NCBIfam" id="NF038128">
    <property type="entry name" value="choice_anch_J"/>
    <property type="match status" value="1"/>
</dbReference>
<reference evidence="1" key="1">
    <citation type="journal article" date="2014" name="Front. Microbiol.">
        <title>High frequency of phylogenetically diverse reductive dehalogenase-homologous genes in deep subseafloor sedimentary metagenomes.</title>
        <authorList>
            <person name="Kawai M."/>
            <person name="Futagami T."/>
            <person name="Toyoda A."/>
            <person name="Takaki Y."/>
            <person name="Nishi S."/>
            <person name="Hori S."/>
            <person name="Arai W."/>
            <person name="Tsubouchi T."/>
            <person name="Morono Y."/>
            <person name="Uchiyama I."/>
            <person name="Ito T."/>
            <person name="Fujiyama A."/>
            <person name="Inagaki F."/>
            <person name="Takami H."/>
        </authorList>
    </citation>
    <scope>NUCLEOTIDE SEQUENCE</scope>
    <source>
        <strain evidence="1">Expedition CK06-06</strain>
    </source>
</reference>
<gene>
    <name evidence="1" type="ORF">S06H3_56602</name>
</gene>
<accession>X1QG41</accession>
<dbReference type="AlphaFoldDB" id="X1QG41"/>
<sequence length="154" mass="17152">MSLSGSPGDLTFWYDSESNSHWNTFKVKVSPDSDPTNYGAYTEVAEYTATSTIPAMATIDMSAYAGLDVYIALQLYDSDTSYYYCYVDDFALDGWTEGFEGFGMPPSGWTHEVVSGTDPDNKWLVADNASYTHPDYDAFSGDYMAWYDCCMISS</sequence>
<organism evidence="1">
    <name type="scientific">marine sediment metagenome</name>
    <dbReference type="NCBI Taxonomy" id="412755"/>
    <lineage>
        <taxon>unclassified sequences</taxon>
        <taxon>metagenomes</taxon>
        <taxon>ecological metagenomes</taxon>
    </lineage>
</organism>
<dbReference type="Gene3D" id="2.60.120.200">
    <property type="match status" value="1"/>
</dbReference>
<comment type="caution">
    <text evidence="1">The sequence shown here is derived from an EMBL/GenBank/DDBJ whole genome shotgun (WGS) entry which is preliminary data.</text>
</comment>